<reference evidence="2" key="1">
    <citation type="journal article" date="2021" name="PeerJ">
        <title>Extensive microbial diversity within the chicken gut microbiome revealed by metagenomics and culture.</title>
        <authorList>
            <person name="Gilroy R."/>
            <person name="Ravi A."/>
            <person name="Getino M."/>
            <person name="Pursley I."/>
            <person name="Horton D.L."/>
            <person name="Alikhan N.F."/>
            <person name="Baker D."/>
            <person name="Gharbi K."/>
            <person name="Hall N."/>
            <person name="Watson M."/>
            <person name="Adriaenssens E.M."/>
            <person name="Foster-Nyarko E."/>
            <person name="Jarju S."/>
            <person name="Secka A."/>
            <person name="Antonio M."/>
            <person name="Oren A."/>
            <person name="Chaudhuri R.R."/>
            <person name="La Ragione R."/>
            <person name="Hildebrand F."/>
            <person name="Pallen M.J."/>
        </authorList>
    </citation>
    <scope>NUCLEOTIDE SEQUENCE</scope>
    <source>
        <strain evidence="2">ChiGjej2B2-19336</strain>
    </source>
</reference>
<protein>
    <recommendedName>
        <fullName evidence="4">DUF4410 domain-containing protein</fullName>
    </recommendedName>
</protein>
<dbReference type="PROSITE" id="PS51257">
    <property type="entry name" value="PROKAR_LIPOPROTEIN"/>
    <property type="match status" value="1"/>
</dbReference>
<name>A0A921AUN0_9BACT</name>
<evidence type="ECO:0000313" key="2">
    <source>
        <dbReference type="EMBL" id="HJD96028.1"/>
    </source>
</evidence>
<proteinExistence type="predicted"/>
<dbReference type="RefSeq" id="WP_304120074.1">
    <property type="nucleotide sequence ID" value="NZ_DYZA01000001.1"/>
</dbReference>
<reference evidence="2" key="2">
    <citation type="submission" date="2021-09" db="EMBL/GenBank/DDBJ databases">
        <authorList>
            <person name="Gilroy R."/>
        </authorList>
    </citation>
    <scope>NUCLEOTIDE SEQUENCE</scope>
    <source>
        <strain evidence="2">ChiGjej2B2-19336</strain>
    </source>
</reference>
<accession>A0A921AUN0</accession>
<sequence length="141" mass="15498">MKRILLSVLFVGVILSSGCAVPPGEALFDAGGTSRLRLRQIQTRYFDTSDKQKAMEAVIATLQDLGFVIDKASLELGSVTGTKLRGYTVRMTVNVLPRGKAQMTVRASAQYNVTPVEDPVLYQDFFNALSKSLFLQAHLEE</sequence>
<keyword evidence="1" id="KW-0732">Signal</keyword>
<dbReference type="Proteomes" id="UP000698963">
    <property type="component" value="Unassembled WGS sequence"/>
</dbReference>
<evidence type="ECO:0008006" key="4">
    <source>
        <dbReference type="Google" id="ProtNLM"/>
    </source>
</evidence>
<evidence type="ECO:0000313" key="3">
    <source>
        <dbReference type="Proteomes" id="UP000698963"/>
    </source>
</evidence>
<organism evidence="2 3">
    <name type="scientific">Mailhella massiliensis</name>
    <dbReference type="NCBI Taxonomy" id="1903261"/>
    <lineage>
        <taxon>Bacteria</taxon>
        <taxon>Pseudomonadati</taxon>
        <taxon>Thermodesulfobacteriota</taxon>
        <taxon>Desulfovibrionia</taxon>
        <taxon>Desulfovibrionales</taxon>
        <taxon>Desulfovibrionaceae</taxon>
        <taxon>Mailhella</taxon>
    </lineage>
</organism>
<gene>
    <name evidence="2" type="ORF">K8W16_00035</name>
</gene>
<dbReference type="EMBL" id="DYZA01000001">
    <property type="protein sequence ID" value="HJD96028.1"/>
    <property type="molecule type" value="Genomic_DNA"/>
</dbReference>
<feature type="signal peptide" evidence="1">
    <location>
        <begin position="1"/>
        <end position="20"/>
    </location>
</feature>
<evidence type="ECO:0000256" key="1">
    <source>
        <dbReference type="SAM" id="SignalP"/>
    </source>
</evidence>
<comment type="caution">
    <text evidence="2">The sequence shown here is derived from an EMBL/GenBank/DDBJ whole genome shotgun (WGS) entry which is preliminary data.</text>
</comment>
<dbReference type="AlphaFoldDB" id="A0A921AUN0"/>
<feature type="chain" id="PRO_5038102564" description="DUF4410 domain-containing protein" evidence="1">
    <location>
        <begin position="21"/>
        <end position="141"/>
    </location>
</feature>